<proteinExistence type="predicted"/>
<dbReference type="AlphaFoldDB" id="A0A0E4H530"/>
<dbReference type="Pfam" id="PF00293">
    <property type="entry name" value="NUDIX"/>
    <property type="match status" value="1"/>
</dbReference>
<dbReference type="InterPro" id="IPR020084">
    <property type="entry name" value="NUDIX_hydrolase_CS"/>
</dbReference>
<protein>
    <submittedName>
        <fullName evidence="3">MutT/nudix family protein</fullName>
    </submittedName>
</protein>
<keyword evidence="4" id="KW-1185">Reference proteome</keyword>
<dbReference type="SUPFAM" id="SSF55811">
    <property type="entry name" value="Nudix"/>
    <property type="match status" value="1"/>
</dbReference>
<dbReference type="EMBL" id="CTEN01000004">
    <property type="protein sequence ID" value="CQR25499.1"/>
    <property type="molecule type" value="Genomic_DNA"/>
</dbReference>
<evidence type="ECO:0000313" key="4">
    <source>
        <dbReference type="Proteomes" id="UP000198604"/>
    </source>
</evidence>
<dbReference type="Gene3D" id="3.90.79.10">
    <property type="entry name" value="Nucleoside Triphosphate Pyrophosphohydrolase"/>
    <property type="match status" value="1"/>
</dbReference>
<dbReference type="PROSITE" id="PS51462">
    <property type="entry name" value="NUDIX"/>
    <property type="match status" value="1"/>
</dbReference>
<dbReference type="InterPro" id="IPR015797">
    <property type="entry name" value="NUDIX_hydrolase-like_dom_sf"/>
</dbReference>
<dbReference type="GO" id="GO:0016787">
    <property type="term" value="F:hydrolase activity"/>
    <property type="evidence" value="ECO:0007669"/>
    <property type="project" value="UniProtKB-KW"/>
</dbReference>
<dbReference type="Proteomes" id="UP000198604">
    <property type="component" value="Unassembled WGS sequence"/>
</dbReference>
<sequence>MPEIWDAYDRDRNLLVGKTICRDTFSTDDDYHLVVHILVLHEEDQSVLFMRRSPNKESFPQYFEATAGGSALQGENSDQAILRELREETGLTLSKIKLYYQTTEDEHQMHLDKFIGWTRQDKERVSYQEGETVDHVWVKPENLQNFLEKEKIVPSQVTELKILFHLDDK</sequence>
<dbReference type="InterPro" id="IPR000086">
    <property type="entry name" value="NUDIX_hydrolase_dom"/>
</dbReference>
<feature type="domain" description="Nudix hydrolase" evidence="2">
    <location>
        <begin position="30"/>
        <end position="160"/>
    </location>
</feature>
<dbReference type="RefSeq" id="WP_093651048.1">
    <property type="nucleotide sequence ID" value="NZ_CTEN01000004.1"/>
</dbReference>
<evidence type="ECO:0000259" key="2">
    <source>
        <dbReference type="PROSITE" id="PS51462"/>
    </source>
</evidence>
<name>A0A0E4H530_9STRE</name>
<accession>A0A0E4H530</accession>
<reference evidence="4" key="1">
    <citation type="submission" date="2015-03" db="EMBL/GenBank/DDBJ databases">
        <authorList>
            <person name="Urmite Genomes"/>
        </authorList>
    </citation>
    <scope>NUCLEOTIDE SEQUENCE [LARGE SCALE GENOMIC DNA]</scope>
    <source>
        <strain evidence="4">FF10</strain>
    </source>
</reference>
<dbReference type="PROSITE" id="PS00893">
    <property type="entry name" value="NUDIX_BOX"/>
    <property type="match status" value="1"/>
</dbReference>
<evidence type="ECO:0000256" key="1">
    <source>
        <dbReference type="ARBA" id="ARBA00022801"/>
    </source>
</evidence>
<dbReference type="PANTHER" id="PTHR10885:SF0">
    <property type="entry name" value="ISOPENTENYL-DIPHOSPHATE DELTA-ISOMERASE"/>
    <property type="match status" value="1"/>
</dbReference>
<keyword evidence="1" id="KW-0378">Hydrolase</keyword>
<dbReference type="STRING" id="1608583.BN1356_01846"/>
<dbReference type="CDD" id="cd04693">
    <property type="entry name" value="NUDIX_Hydrolase"/>
    <property type="match status" value="1"/>
</dbReference>
<dbReference type="PANTHER" id="PTHR10885">
    <property type="entry name" value="ISOPENTENYL-DIPHOSPHATE DELTA-ISOMERASE"/>
    <property type="match status" value="1"/>
</dbReference>
<dbReference type="OrthoDB" id="9786032at2"/>
<evidence type="ECO:0000313" key="3">
    <source>
        <dbReference type="EMBL" id="CQR25499.1"/>
    </source>
</evidence>
<gene>
    <name evidence="3" type="ORF">BN1356_01846</name>
</gene>
<organism evidence="3 4">
    <name type="scientific">Streptococcus varani</name>
    <dbReference type="NCBI Taxonomy" id="1608583"/>
    <lineage>
        <taxon>Bacteria</taxon>
        <taxon>Bacillati</taxon>
        <taxon>Bacillota</taxon>
        <taxon>Bacilli</taxon>
        <taxon>Lactobacillales</taxon>
        <taxon>Streptococcaceae</taxon>
        <taxon>Streptococcus</taxon>
    </lineage>
</organism>